<protein>
    <submittedName>
        <fullName evidence="3">DUF2285 domain-containing protein</fullName>
    </submittedName>
</protein>
<dbReference type="EMBL" id="QRAL01000045">
    <property type="protein sequence ID" value="RSU48667.1"/>
    <property type="molecule type" value="Genomic_DNA"/>
</dbReference>
<dbReference type="Proteomes" id="UP000287401">
    <property type="component" value="Unassembled WGS sequence"/>
</dbReference>
<evidence type="ECO:0000313" key="2">
    <source>
        <dbReference type="EMBL" id="KEZ17828.1"/>
    </source>
</evidence>
<sequence length="87" mass="9938">MTKTDFLDQPPGGAALTAYDRTHLKLYARLLDAEAQGADWREVAKVLFDLEADRDEPRARQVYDAHLERARWMTQGGFCEFLGSRAH</sequence>
<dbReference type="Proteomes" id="UP000028534">
    <property type="component" value="Unassembled WGS sequence"/>
</dbReference>
<dbReference type="Pfam" id="PF10074">
    <property type="entry name" value="RovC_DNA-bd"/>
    <property type="match status" value="1"/>
</dbReference>
<feature type="domain" description="T6SS Transcription factor RovC-like DNA binding" evidence="1">
    <location>
        <begin position="10"/>
        <end position="80"/>
    </location>
</feature>
<evidence type="ECO:0000313" key="4">
    <source>
        <dbReference type="Proteomes" id="UP000028534"/>
    </source>
</evidence>
<proteinExistence type="predicted"/>
<reference evidence="3 5" key="2">
    <citation type="submission" date="2018-07" db="EMBL/GenBank/DDBJ databases">
        <title>Genomic and Epidemiologic Investigation of an Indolent Hospital Outbreak.</title>
        <authorList>
            <person name="Johnson R.C."/>
            <person name="Deming C."/>
            <person name="Conlan S."/>
            <person name="Zellmer C.J."/>
            <person name="Michelin A.V."/>
            <person name="Lee-Lin S."/>
            <person name="Thomas P.J."/>
            <person name="Park M."/>
            <person name="Weingarten R.A."/>
            <person name="Less J."/>
            <person name="Dekker J.P."/>
            <person name="Frank K.M."/>
            <person name="Musser K.A."/>
            <person name="Mcquiston J.R."/>
            <person name="Henderson D.K."/>
            <person name="Lau A.F."/>
            <person name="Palmore T.N."/>
            <person name="Segre J.A."/>
        </authorList>
    </citation>
    <scope>NUCLEOTIDE SEQUENCE [LARGE SCALE GENOMIC DNA]</scope>
    <source>
        <strain evidence="3 5">SK-NIH.Env6_1116</strain>
    </source>
</reference>
<evidence type="ECO:0000313" key="5">
    <source>
        <dbReference type="Proteomes" id="UP000287401"/>
    </source>
</evidence>
<accession>A0A084EIN6</accession>
<organism evidence="2 4">
    <name type="scientific">Sphingobium yanoikuyae</name>
    <name type="common">Sphingomonas yanoikuyae</name>
    <dbReference type="NCBI Taxonomy" id="13690"/>
    <lineage>
        <taxon>Bacteria</taxon>
        <taxon>Pseudomonadati</taxon>
        <taxon>Pseudomonadota</taxon>
        <taxon>Alphaproteobacteria</taxon>
        <taxon>Sphingomonadales</taxon>
        <taxon>Sphingomonadaceae</taxon>
        <taxon>Sphingobium</taxon>
    </lineage>
</organism>
<dbReference type="PATRIC" id="fig|13690.10.peg.3078"/>
<dbReference type="InterPro" id="IPR018754">
    <property type="entry name" value="RovC-like_DNA-bd"/>
</dbReference>
<reference evidence="2 4" key="1">
    <citation type="submission" date="2014-03" db="EMBL/GenBank/DDBJ databases">
        <title>Genome sequence of Sphingobium yanoikuyae B1.</title>
        <authorList>
            <person name="Gan H.M."/>
            <person name="Gan H.Y."/>
            <person name="Savka M.A."/>
        </authorList>
    </citation>
    <scope>NUCLEOTIDE SEQUENCE [LARGE SCALE GENOMIC DNA]</scope>
    <source>
        <strain evidence="2 4">B1</strain>
    </source>
</reference>
<evidence type="ECO:0000259" key="1">
    <source>
        <dbReference type="Pfam" id="PF10074"/>
    </source>
</evidence>
<gene>
    <name evidence="2" type="ORF">CP98_03002</name>
    <name evidence="3" type="ORF">DAH51_23830</name>
</gene>
<dbReference type="EMBL" id="JGVR01000019">
    <property type="protein sequence ID" value="KEZ17828.1"/>
    <property type="molecule type" value="Genomic_DNA"/>
</dbReference>
<evidence type="ECO:0000313" key="3">
    <source>
        <dbReference type="EMBL" id="RSU48667.1"/>
    </source>
</evidence>
<dbReference type="AlphaFoldDB" id="A0A084EIN6"/>
<name>A0A084EIN6_SPHYA</name>
<comment type="caution">
    <text evidence="2">The sequence shown here is derived from an EMBL/GenBank/DDBJ whole genome shotgun (WGS) entry which is preliminary data.</text>
</comment>
<dbReference type="RefSeq" id="WP_037520533.1">
    <property type="nucleotide sequence ID" value="NZ_JGVR01000019.1"/>
</dbReference>